<dbReference type="PANTHER" id="PTHR46797:SF1">
    <property type="entry name" value="METHYLPHOSPHONATE SYNTHASE"/>
    <property type="match status" value="1"/>
</dbReference>
<dbReference type="EMBL" id="QMAU01000022">
    <property type="protein sequence ID" value="RXI57400.1"/>
    <property type="molecule type" value="Genomic_DNA"/>
</dbReference>
<dbReference type="Pfam" id="PF01381">
    <property type="entry name" value="HTH_3"/>
    <property type="match status" value="1"/>
</dbReference>
<dbReference type="Gene3D" id="1.10.260.40">
    <property type="entry name" value="lambda repressor-like DNA-binding domains"/>
    <property type="match status" value="1"/>
</dbReference>
<evidence type="ECO:0000259" key="2">
    <source>
        <dbReference type="PROSITE" id="PS50943"/>
    </source>
</evidence>
<protein>
    <submittedName>
        <fullName evidence="3">XRE family transcriptional regulator</fullName>
    </submittedName>
</protein>
<dbReference type="InterPro" id="IPR010982">
    <property type="entry name" value="Lambda_DNA-bd_dom_sf"/>
</dbReference>
<feature type="domain" description="HTH cro/C1-type" evidence="2">
    <location>
        <begin position="6"/>
        <end position="60"/>
    </location>
</feature>
<dbReference type="SUPFAM" id="SSF47413">
    <property type="entry name" value="lambda repressor-like DNA-binding domains"/>
    <property type="match status" value="1"/>
</dbReference>
<sequence>MYKLAIREHRILNKLTQKDLAYRIGISQNYLSEIEKGKYDIRVSFLLNISNALNVCPGYLIRCNMCKCRRNRKRRSKA</sequence>
<keyword evidence="1" id="KW-0238">DNA-binding</keyword>
<organism evidence="3 4">
    <name type="scientific">Clostridium tetani</name>
    <dbReference type="NCBI Taxonomy" id="1513"/>
    <lineage>
        <taxon>Bacteria</taxon>
        <taxon>Bacillati</taxon>
        <taxon>Bacillota</taxon>
        <taxon>Clostridia</taxon>
        <taxon>Eubacteriales</taxon>
        <taxon>Clostridiaceae</taxon>
        <taxon>Clostridium</taxon>
    </lineage>
</organism>
<dbReference type="InterPro" id="IPR050807">
    <property type="entry name" value="TransReg_Diox_bact_type"/>
</dbReference>
<comment type="caution">
    <text evidence="3">The sequence shown here is derived from an EMBL/GenBank/DDBJ whole genome shotgun (WGS) entry which is preliminary data.</text>
</comment>
<dbReference type="PANTHER" id="PTHR46797">
    <property type="entry name" value="HTH-TYPE TRANSCRIPTIONAL REGULATOR"/>
    <property type="match status" value="1"/>
</dbReference>
<reference evidence="3 4" key="1">
    <citation type="submission" date="2018-06" db="EMBL/GenBank/DDBJ databases">
        <title>Genome conservation of Clostridium tetani.</title>
        <authorList>
            <person name="Bruggemann H."/>
            <person name="Popoff M.R."/>
        </authorList>
    </citation>
    <scope>NUCLEOTIDE SEQUENCE [LARGE SCALE GENOMIC DNA]</scope>
    <source>
        <strain evidence="3 4">63.05</strain>
    </source>
</reference>
<name>A0ABY0EQS9_CLOTA</name>
<evidence type="ECO:0000256" key="1">
    <source>
        <dbReference type="ARBA" id="ARBA00023125"/>
    </source>
</evidence>
<gene>
    <name evidence="3" type="ORF">DP131_05200</name>
</gene>
<evidence type="ECO:0000313" key="4">
    <source>
        <dbReference type="Proteomes" id="UP000290273"/>
    </source>
</evidence>
<dbReference type="PROSITE" id="PS50943">
    <property type="entry name" value="HTH_CROC1"/>
    <property type="match status" value="1"/>
</dbReference>
<dbReference type="CDD" id="cd00093">
    <property type="entry name" value="HTH_XRE"/>
    <property type="match status" value="1"/>
</dbReference>
<dbReference type="RefSeq" id="WP_128992998.1">
    <property type="nucleotide sequence ID" value="NZ_QMAU01000022.1"/>
</dbReference>
<accession>A0ABY0EQS9</accession>
<dbReference type="SMART" id="SM00530">
    <property type="entry name" value="HTH_XRE"/>
    <property type="match status" value="1"/>
</dbReference>
<dbReference type="Proteomes" id="UP000290273">
    <property type="component" value="Unassembled WGS sequence"/>
</dbReference>
<proteinExistence type="predicted"/>
<evidence type="ECO:0000313" key="3">
    <source>
        <dbReference type="EMBL" id="RXI57400.1"/>
    </source>
</evidence>
<dbReference type="InterPro" id="IPR001387">
    <property type="entry name" value="Cro/C1-type_HTH"/>
</dbReference>